<keyword evidence="3" id="KW-0808">Transferase</keyword>
<dbReference type="Pfam" id="PF13239">
    <property type="entry name" value="2TM"/>
    <property type="match status" value="1"/>
</dbReference>
<organism evidence="3 4">
    <name type="scientific">Rufibacter quisquiliarum</name>
    <dbReference type="NCBI Taxonomy" id="1549639"/>
    <lineage>
        <taxon>Bacteria</taxon>
        <taxon>Pseudomonadati</taxon>
        <taxon>Bacteroidota</taxon>
        <taxon>Cytophagia</taxon>
        <taxon>Cytophagales</taxon>
        <taxon>Hymenobacteraceae</taxon>
        <taxon>Rufibacter</taxon>
    </lineage>
</organism>
<dbReference type="EMBL" id="JACJIQ010000031">
    <property type="protein sequence ID" value="MBA9079827.1"/>
    <property type="molecule type" value="Genomic_DNA"/>
</dbReference>
<feature type="domain" description="2TM" evidence="2">
    <location>
        <begin position="14"/>
        <end position="74"/>
    </location>
</feature>
<keyword evidence="1" id="KW-0812">Transmembrane</keyword>
<protein>
    <submittedName>
        <fullName evidence="3">4-hydroxybenzoate polyprenyltransferase</fullName>
    </submittedName>
</protein>
<sequence>MEAERDKTLWKIAKKRVAFKRHVSSYLVVNAFLWALWYFNSTYQSHYSGLPWPAWVTLGWGTALAFSYYDAYHARHDAAAAREYEKLTRKKNS</sequence>
<dbReference type="GO" id="GO:0016740">
    <property type="term" value="F:transferase activity"/>
    <property type="evidence" value="ECO:0007669"/>
    <property type="project" value="UniProtKB-KW"/>
</dbReference>
<feature type="transmembrane region" description="Helical" evidence="1">
    <location>
        <begin position="21"/>
        <end position="40"/>
    </location>
</feature>
<name>A0A839GYC6_9BACT</name>
<dbReference type="Proteomes" id="UP000563094">
    <property type="component" value="Unassembled WGS sequence"/>
</dbReference>
<evidence type="ECO:0000313" key="3">
    <source>
        <dbReference type="EMBL" id="MBA9079827.1"/>
    </source>
</evidence>
<feature type="transmembrane region" description="Helical" evidence="1">
    <location>
        <begin position="52"/>
        <end position="69"/>
    </location>
</feature>
<proteinExistence type="predicted"/>
<keyword evidence="1" id="KW-0472">Membrane</keyword>
<dbReference type="InterPro" id="IPR025698">
    <property type="entry name" value="2TM_dom"/>
</dbReference>
<evidence type="ECO:0000259" key="2">
    <source>
        <dbReference type="Pfam" id="PF13239"/>
    </source>
</evidence>
<gene>
    <name evidence="3" type="ORF">FHS90_004568</name>
</gene>
<accession>A0A839GYC6</accession>
<comment type="caution">
    <text evidence="3">The sequence shown here is derived from an EMBL/GenBank/DDBJ whole genome shotgun (WGS) entry which is preliminary data.</text>
</comment>
<keyword evidence="4" id="KW-1185">Reference proteome</keyword>
<dbReference type="RefSeq" id="WP_066836422.1">
    <property type="nucleotide sequence ID" value="NZ_JACJIQ010000031.1"/>
</dbReference>
<evidence type="ECO:0000256" key="1">
    <source>
        <dbReference type="SAM" id="Phobius"/>
    </source>
</evidence>
<keyword evidence="1" id="KW-1133">Transmembrane helix</keyword>
<reference evidence="3 4" key="1">
    <citation type="submission" date="2020-08" db="EMBL/GenBank/DDBJ databases">
        <title>Genomic Encyclopedia of Type Strains, Phase IV (KMG-IV): sequencing the most valuable type-strain genomes for metagenomic binning, comparative biology and taxonomic classification.</title>
        <authorList>
            <person name="Goeker M."/>
        </authorList>
    </citation>
    <scope>NUCLEOTIDE SEQUENCE [LARGE SCALE GENOMIC DNA]</scope>
    <source>
        <strain evidence="3 4">DSM 29854</strain>
    </source>
</reference>
<dbReference type="AlphaFoldDB" id="A0A839GYC6"/>
<evidence type="ECO:0000313" key="4">
    <source>
        <dbReference type="Proteomes" id="UP000563094"/>
    </source>
</evidence>